<dbReference type="AlphaFoldDB" id="E7FMT7"/>
<organism evidence="1 2">
    <name type="scientific">Ligilactobacillus ruminis ATCC 25644</name>
    <dbReference type="NCBI Taxonomy" id="525362"/>
    <lineage>
        <taxon>Bacteria</taxon>
        <taxon>Bacillati</taxon>
        <taxon>Bacillota</taxon>
        <taxon>Bacilli</taxon>
        <taxon>Lactobacillales</taxon>
        <taxon>Lactobacillaceae</taxon>
        <taxon>Ligilactobacillus</taxon>
    </lineage>
</organism>
<sequence>MILLNAAPAQSARQAISQKLPTRFVSGYSHHKQEIVMHTQKTGLDLRLIANHPFFQFEA</sequence>
<proteinExistence type="predicted"/>
<gene>
    <name evidence="1" type="ORF">HMPREF0542_10214</name>
</gene>
<dbReference type="HOGENOM" id="CLU_212112_0_0_9"/>
<comment type="caution">
    <text evidence="1">The sequence shown here is derived from an EMBL/GenBank/DDBJ whole genome shotgun (WGS) entry which is preliminary data.</text>
</comment>
<reference evidence="1 2" key="1">
    <citation type="submission" date="2011-01" db="EMBL/GenBank/DDBJ databases">
        <authorList>
            <person name="Muzny D."/>
            <person name="Qin X."/>
            <person name="Buhay C."/>
            <person name="Dugan-Rocha S."/>
            <person name="Ding Y."/>
            <person name="Chen G."/>
            <person name="Hawes A."/>
            <person name="Holder M."/>
            <person name="Jhangiani S."/>
            <person name="Johnson A."/>
            <person name="Khan Z."/>
            <person name="Li Z."/>
            <person name="Liu W."/>
            <person name="Liu X."/>
            <person name="Perez L."/>
            <person name="Shen H."/>
            <person name="Wang Q."/>
            <person name="Watt J."/>
            <person name="Xi L."/>
            <person name="Xin Y."/>
            <person name="Zhou J."/>
            <person name="Deng J."/>
            <person name="Jiang H."/>
            <person name="Liu Y."/>
            <person name="Qu J."/>
            <person name="Song X.-Z."/>
            <person name="Zhang L."/>
            <person name="Villasana D."/>
            <person name="Johnson A."/>
            <person name="Liu J."/>
            <person name="Liyanage D."/>
            <person name="Lorensuhewa L."/>
            <person name="Robinson T."/>
            <person name="Song A."/>
            <person name="Song B.-B."/>
            <person name="Dinh H."/>
            <person name="Thornton R."/>
            <person name="Coyle M."/>
            <person name="Francisco L."/>
            <person name="Jackson L."/>
            <person name="Javaid M."/>
            <person name="Korchina V."/>
            <person name="Kovar C."/>
            <person name="Mata R."/>
            <person name="Mathew T."/>
            <person name="Ngo R."/>
            <person name="Nguyen L."/>
            <person name="Nguyen N."/>
            <person name="Okwuonu G."/>
            <person name="Ongeri F."/>
            <person name="Pham C."/>
            <person name="Simmons D."/>
            <person name="Wilczek-Boney K."/>
            <person name="Hale W."/>
            <person name="Jakkamsetti A."/>
            <person name="Pham P."/>
            <person name="Ruth R."/>
            <person name="San Lucas F."/>
            <person name="Warren J."/>
            <person name="Zhang J."/>
            <person name="Zhao Z."/>
            <person name="Zhou C."/>
            <person name="Zhu D."/>
            <person name="Lee S."/>
            <person name="Bess C."/>
            <person name="Blankenburg K."/>
            <person name="Forbes L."/>
            <person name="Fu Q."/>
            <person name="Gubbala S."/>
            <person name="Hirani K."/>
            <person name="Jayaseelan J.C."/>
            <person name="Lara F."/>
            <person name="Munidasa M."/>
            <person name="Palculict T."/>
            <person name="Patil S."/>
            <person name="Pu L.-L."/>
            <person name="Saada N."/>
            <person name="Tang L."/>
            <person name="Weissenberger G."/>
            <person name="Zhu Y."/>
            <person name="Hemphill L."/>
            <person name="Shang Y."/>
            <person name="Youmans B."/>
            <person name="Ayvaz T."/>
            <person name="Ross M."/>
            <person name="Santibanez J."/>
            <person name="Aqrawi P."/>
            <person name="Gross S."/>
            <person name="Joshi V."/>
            <person name="Fowler G."/>
            <person name="Nazareth L."/>
            <person name="Reid J."/>
            <person name="Worley K."/>
            <person name="Petrosino J."/>
            <person name="Highlander S."/>
            <person name="Gibbs R."/>
        </authorList>
    </citation>
    <scope>NUCLEOTIDE SEQUENCE [LARGE SCALE GENOMIC DNA]</scope>
    <source>
        <strain evidence="1 2">ATCC 25644</strain>
    </source>
</reference>
<protein>
    <submittedName>
        <fullName evidence="1">Uncharacterized protein</fullName>
    </submittedName>
</protein>
<dbReference type="EMBL" id="ACGS02000015">
    <property type="protein sequence ID" value="EFZ35668.1"/>
    <property type="molecule type" value="Genomic_DNA"/>
</dbReference>
<dbReference type="Proteomes" id="UP000004099">
    <property type="component" value="Unassembled WGS sequence"/>
</dbReference>
<evidence type="ECO:0000313" key="1">
    <source>
        <dbReference type="EMBL" id="EFZ35668.1"/>
    </source>
</evidence>
<name>E7FMT7_9LACO</name>
<evidence type="ECO:0000313" key="2">
    <source>
        <dbReference type="Proteomes" id="UP000004099"/>
    </source>
</evidence>
<accession>E7FMT7</accession>